<accession>A0A409X4Y8</accession>
<dbReference type="EMBL" id="NHYD01002622">
    <property type="protein sequence ID" value="PPQ85829.1"/>
    <property type="molecule type" value="Genomic_DNA"/>
</dbReference>
<dbReference type="STRING" id="93625.A0A409X4Y8"/>
<comment type="caution">
    <text evidence="2">The sequence shown here is derived from an EMBL/GenBank/DDBJ whole genome shotgun (WGS) entry which is preliminary data.</text>
</comment>
<gene>
    <name evidence="2" type="ORF">CVT25_003460</name>
</gene>
<dbReference type="SUPFAM" id="SSF54695">
    <property type="entry name" value="POZ domain"/>
    <property type="match status" value="1"/>
</dbReference>
<feature type="domain" description="BTB" evidence="1">
    <location>
        <begin position="22"/>
        <end position="119"/>
    </location>
</feature>
<keyword evidence="3" id="KW-1185">Reference proteome</keyword>
<dbReference type="CDD" id="cd18186">
    <property type="entry name" value="BTB_POZ_ZBTB_KLHL-like"/>
    <property type="match status" value="1"/>
</dbReference>
<dbReference type="AlphaFoldDB" id="A0A409X4Y8"/>
<sequence>MEYMNQRDIVRDEDFYLQHSIFLVENRLFKLPAVHLIEASDVFHAMFQLPQGPDLDTSIDGMTDEKPIVLEGVKSEDFKQLLRVIYSRKQLEYDALTLEQWGSVLELSSKWDMQAIRKTTIRNMTPMLDNNAHKLIVWGTRFGLTTWLSEGITALVNGLDPMTEADVAKIGLTMTMKISAIREGSKTREVMEYQGLNSFVNRRTVKEKTALETEEHIRMILLSTLNGNSPRF</sequence>
<evidence type="ECO:0000313" key="2">
    <source>
        <dbReference type="EMBL" id="PPQ85829.1"/>
    </source>
</evidence>
<dbReference type="InParanoid" id="A0A409X4Y8"/>
<evidence type="ECO:0000313" key="3">
    <source>
        <dbReference type="Proteomes" id="UP000283269"/>
    </source>
</evidence>
<dbReference type="Gene3D" id="3.30.710.10">
    <property type="entry name" value="Potassium Channel Kv1.1, Chain A"/>
    <property type="match status" value="1"/>
</dbReference>
<dbReference type="InterPro" id="IPR000210">
    <property type="entry name" value="BTB/POZ_dom"/>
</dbReference>
<name>A0A409X4Y8_PSICY</name>
<dbReference type="Proteomes" id="UP000283269">
    <property type="component" value="Unassembled WGS sequence"/>
</dbReference>
<organism evidence="2 3">
    <name type="scientific">Psilocybe cyanescens</name>
    <dbReference type="NCBI Taxonomy" id="93625"/>
    <lineage>
        <taxon>Eukaryota</taxon>
        <taxon>Fungi</taxon>
        <taxon>Dikarya</taxon>
        <taxon>Basidiomycota</taxon>
        <taxon>Agaricomycotina</taxon>
        <taxon>Agaricomycetes</taxon>
        <taxon>Agaricomycetidae</taxon>
        <taxon>Agaricales</taxon>
        <taxon>Agaricineae</taxon>
        <taxon>Strophariaceae</taxon>
        <taxon>Psilocybe</taxon>
    </lineage>
</organism>
<proteinExistence type="predicted"/>
<dbReference type="Pfam" id="PF00651">
    <property type="entry name" value="BTB"/>
    <property type="match status" value="1"/>
</dbReference>
<reference evidence="2 3" key="1">
    <citation type="journal article" date="2018" name="Evol. Lett.">
        <title>Horizontal gene cluster transfer increased hallucinogenic mushroom diversity.</title>
        <authorList>
            <person name="Reynolds H.T."/>
            <person name="Vijayakumar V."/>
            <person name="Gluck-Thaler E."/>
            <person name="Korotkin H.B."/>
            <person name="Matheny P.B."/>
            <person name="Slot J.C."/>
        </authorList>
    </citation>
    <scope>NUCLEOTIDE SEQUENCE [LARGE SCALE GENOMIC DNA]</scope>
    <source>
        <strain evidence="2 3">2631</strain>
    </source>
</reference>
<dbReference type="OrthoDB" id="2593747at2759"/>
<dbReference type="InterPro" id="IPR011333">
    <property type="entry name" value="SKP1/BTB/POZ_sf"/>
</dbReference>
<protein>
    <recommendedName>
        <fullName evidence="1">BTB domain-containing protein</fullName>
    </recommendedName>
</protein>
<evidence type="ECO:0000259" key="1">
    <source>
        <dbReference type="Pfam" id="PF00651"/>
    </source>
</evidence>